<protein>
    <recommendedName>
        <fullName evidence="3">Dithiol-disulfide isomerase</fullName>
    </recommendedName>
</protein>
<name>A0A0D6DW29_9LACT</name>
<organism evidence="1 2">
    <name type="scientific">Pseudolactococcus piscium MKFS47</name>
    <dbReference type="NCBI Taxonomy" id="297352"/>
    <lineage>
        <taxon>Bacteria</taxon>
        <taxon>Bacillati</taxon>
        <taxon>Bacillota</taxon>
        <taxon>Bacilli</taxon>
        <taxon>Lactobacillales</taxon>
        <taxon>Streptococcaceae</taxon>
        <taxon>Pseudolactococcus</taxon>
    </lineage>
</organism>
<sequence>MSQEIQHYFTIFADDFGVFDTHTYDWFLHPVVTPTAIKEMRLSYQLPKTIPTYNALFDRVNKVTLDYLTVNFAGRHTGRQFLLALQDEMQGKTPLDYNNKVLIRILHRLRFDVSDFIRYYHFAQTSLIQEQKNFHSERLTILPSTLIYFQDDVIRIDALAQRQIFAFLNEKTAER</sequence>
<accession>A0A0D6DW29</accession>
<dbReference type="RefSeq" id="WP_047914934.1">
    <property type="nucleotide sequence ID" value="NZ_LN774769.1"/>
</dbReference>
<evidence type="ECO:0000313" key="1">
    <source>
        <dbReference type="EMBL" id="CEN27685.1"/>
    </source>
</evidence>
<dbReference type="EMBL" id="LN774769">
    <property type="protein sequence ID" value="CEN27685.1"/>
    <property type="molecule type" value="Genomic_DNA"/>
</dbReference>
<dbReference type="HOGENOM" id="CLU_100553_0_0_9"/>
<gene>
    <name evidence="1" type="ORF">LACPI_0485</name>
</gene>
<evidence type="ECO:0000313" key="2">
    <source>
        <dbReference type="Proteomes" id="UP000033166"/>
    </source>
</evidence>
<proteinExistence type="predicted"/>
<dbReference type="KEGG" id="lpk:LACPI_0485"/>
<reference evidence="2" key="1">
    <citation type="submission" date="2015-01" db="EMBL/GenBank/DDBJ databases">
        <authorList>
            <person name="Andreevskaya M."/>
        </authorList>
    </citation>
    <scope>NUCLEOTIDE SEQUENCE [LARGE SCALE GENOMIC DNA]</scope>
    <source>
        <strain evidence="2">MKFS47</strain>
    </source>
</reference>
<dbReference type="Proteomes" id="UP000033166">
    <property type="component" value="Chromosome I"/>
</dbReference>
<dbReference type="AlphaFoldDB" id="A0A0D6DW29"/>
<evidence type="ECO:0008006" key="3">
    <source>
        <dbReference type="Google" id="ProtNLM"/>
    </source>
</evidence>